<evidence type="ECO:0000313" key="2">
    <source>
        <dbReference type="EMBL" id="ABV15418.1"/>
    </source>
</evidence>
<keyword evidence="3" id="KW-1185">Reference proteome</keyword>
<reference evidence="2 3" key="1">
    <citation type="submission" date="2007-08" db="EMBL/GenBank/DDBJ databases">
        <authorList>
            <consortium name="The Citrobacter koseri Genome Sequencing Project"/>
            <person name="McClelland M."/>
            <person name="Sanderson E.K."/>
            <person name="Porwollik S."/>
            <person name="Spieth J."/>
            <person name="Clifton W.S."/>
            <person name="Latreille P."/>
            <person name="Courtney L."/>
            <person name="Wang C."/>
            <person name="Pepin K."/>
            <person name="Bhonagiri V."/>
            <person name="Nash W."/>
            <person name="Johnson M."/>
            <person name="Thiruvilangam P."/>
            <person name="Wilson R."/>
        </authorList>
    </citation>
    <scope>NUCLEOTIDE SEQUENCE [LARGE SCALE GENOMIC DNA]</scope>
    <source>
        <strain evidence="3">ATCC BAA-895 / CDC 4225-83 / SGSC4696</strain>
    </source>
</reference>
<dbReference type="Pfam" id="PF09937">
    <property type="entry name" value="DUF2169"/>
    <property type="match status" value="1"/>
</dbReference>
<evidence type="ECO:0000313" key="3">
    <source>
        <dbReference type="Proteomes" id="UP000008148"/>
    </source>
</evidence>
<dbReference type="EMBL" id="CP000822">
    <property type="protein sequence ID" value="ABV15418.1"/>
    <property type="molecule type" value="Genomic_DNA"/>
</dbReference>
<dbReference type="Proteomes" id="UP000008148">
    <property type="component" value="Chromosome"/>
</dbReference>
<accession>A8APK5</accession>
<dbReference type="HOGENOM" id="CLU_1616087_0_0_6"/>
<dbReference type="STRING" id="290338.CKO_04362"/>
<name>A8APK5_CITK8</name>
<sequence length="164" mass="18583">MVRWKSRAKMWTSTEETQMEFRNLTPFSVMEYAMDDKQDERHRVVAMKTGFRLLQDADGQWLAQLMENPPLPLCMEDEFSGEMNRSPVQRESDLAPLKPACDIIINGTAHTPGDTAMPEMTAGVLMRTPSGDVVLNKKLRISNLNRITALVTLPVSLPDTRQPH</sequence>
<gene>
    <name evidence="2" type="ordered locus">CKO_04362</name>
</gene>
<dbReference type="AlphaFoldDB" id="A8APK5"/>
<protein>
    <recommendedName>
        <fullName evidence="1">DUF2169 domain-containing protein</fullName>
    </recommendedName>
</protein>
<dbReference type="InterPro" id="IPR018683">
    <property type="entry name" value="DUF2169"/>
</dbReference>
<organism evidence="2 3">
    <name type="scientific">Citrobacter koseri (strain ATCC BAA-895 / CDC 4225-83 / SGSC4696)</name>
    <dbReference type="NCBI Taxonomy" id="290338"/>
    <lineage>
        <taxon>Bacteria</taxon>
        <taxon>Pseudomonadati</taxon>
        <taxon>Pseudomonadota</taxon>
        <taxon>Gammaproteobacteria</taxon>
        <taxon>Enterobacterales</taxon>
        <taxon>Enterobacteriaceae</taxon>
        <taxon>Citrobacter</taxon>
    </lineage>
</organism>
<dbReference type="KEGG" id="cko:CKO_04362"/>
<evidence type="ECO:0000259" key="1">
    <source>
        <dbReference type="Pfam" id="PF09937"/>
    </source>
</evidence>
<proteinExistence type="predicted"/>
<feature type="domain" description="DUF2169" evidence="1">
    <location>
        <begin position="41"/>
        <end position="126"/>
    </location>
</feature>